<dbReference type="Pfam" id="PF08530">
    <property type="entry name" value="PepX_C"/>
    <property type="match status" value="1"/>
</dbReference>
<dbReference type="Proteomes" id="UP000054703">
    <property type="component" value="Unassembled WGS sequence"/>
</dbReference>
<dbReference type="InterPro" id="IPR029058">
    <property type="entry name" value="AB_hydrolase_fold"/>
</dbReference>
<dbReference type="InterPro" id="IPR050585">
    <property type="entry name" value="Xaa-Pro_dipeptidyl-ppase/CocE"/>
</dbReference>
<reference evidence="3 4" key="1">
    <citation type="submission" date="2015-11" db="EMBL/GenBank/DDBJ databases">
        <title>Genomic analysis of 38 Legionella species identifies large and diverse effector repertoires.</title>
        <authorList>
            <person name="Burstein D."/>
            <person name="Amaro F."/>
            <person name="Zusman T."/>
            <person name="Lifshitz Z."/>
            <person name="Cohen O."/>
            <person name="Gilbert J.A."/>
            <person name="Pupko T."/>
            <person name="Shuman H.A."/>
            <person name="Segal G."/>
        </authorList>
    </citation>
    <scope>NUCLEOTIDE SEQUENCE [LARGE SCALE GENOMIC DNA]</scope>
    <source>
        <strain evidence="3 4">SC-63-C7</strain>
    </source>
</reference>
<dbReference type="PANTHER" id="PTHR43056:SF10">
    <property type="entry name" value="COCE_NOND FAMILY, PUTATIVE (AFU_ORTHOLOGUE AFUA_7G00600)-RELATED"/>
    <property type="match status" value="1"/>
</dbReference>
<dbReference type="Gene3D" id="3.40.50.1820">
    <property type="entry name" value="alpha/beta hydrolase"/>
    <property type="match status" value="1"/>
</dbReference>
<evidence type="ECO:0000259" key="2">
    <source>
        <dbReference type="SMART" id="SM00939"/>
    </source>
</evidence>
<gene>
    <name evidence="3" type="primary">cocE</name>
    <name evidence="3" type="ORF">Lsan_3497</name>
</gene>
<dbReference type="NCBIfam" id="TIGR00976">
    <property type="entry name" value="CocE_NonD"/>
    <property type="match status" value="1"/>
</dbReference>
<dbReference type="SMART" id="SM00939">
    <property type="entry name" value="PepX_C"/>
    <property type="match status" value="1"/>
</dbReference>
<keyword evidence="1 3" id="KW-0378">Hydrolase</keyword>
<dbReference type="OrthoDB" id="9806163at2"/>
<evidence type="ECO:0000313" key="3">
    <source>
        <dbReference type="EMBL" id="KTD53833.1"/>
    </source>
</evidence>
<dbReference type="InterPro" id="IPR000383">
    <property type="entry name" value="Xaa-Pro-like_dom"/>
</dbReference>
<comment type="caution">
    <text evidence="3">The sequence shown here is derived from an EMBL/GenBank/DDBJ whole genome shotgun (WGS) entry which is preliminary data.</text>
</comment>
<evidence type="ECO:0000256" key="1">
    <source>
        <dbReference type="ARBA" id="ARBA00022801"/>
    </source>
</evidence>
<accession>A0A0W0YA74</accession>
<dbReference type="EMBL" id="LNYU01000090">
    <property type="protein sequence ID" value="KTD53833.1"/>
    <property type="molecule type" value="Genomic_DNA"/>
</dbReference>
<dbReference type="RefSeq" id="WP_065236324.1">
    <property type="nucleotide sequence ID" value="NZ_CAAAIH010000036.1"/>
</dbReference>
<evidence type="ECO:0000313" key="4">
    <source>
        <dbReference type="Proteomes" id="UP000054703"/>
    </source>
</evidence>
<keyword evidence="4" id="KW-1185">Reference proteome</keyword>
<dbReference type="Gene3D" id="2.60.120.260">
    <property type="entry name" value="Galactose-binding domain-like"/>
    <property type="match status" value="1"/>
</dbReference>
<sequence>MKIREINHIFIPLADGCKLAAKIWLPEQQADLPVPVILEYLPYRKRDGTAIRDQITHPFLAAQGYACIRVDLRGSGESDGLLSDEYTKQEQDDCLEVLNWIEKQPWCNGKIGMMGISWGGFNALQVAARRPPNLHAIISLCSTDNRYTDDIHYMGGCLLNDNFQWSATMSAMMSRPPDKDLLGENWRQTWLNRLEHQTLLASTWLQHPQYDSYWKQGSICEDWSAIQCPVYLIGGWADGYTNTIPRMLESLQSPRKGLIGPWAHKYPHFGKPGPQIGFLNEALRWWDKWLKGIETGIMDEPMYRVWMQDSILPAPYYETRPGRWVAENQWPSNNIQAKQLFFANTNQLKDLPYSFGNVVYGTSPQSVGETAGAWCGYGMSPEKPIDQRLDDARSICFDSEPLSKPVEILGSPIVDLELTVDKREAFIAVRLNEVFPDGSSARVSYGLLNLSHQKNNEEVTPIQPGEKIKVSVPLKNVAHSFAPGNRIRLSISTNYWPLAWPSPAPVRLGILTGTSSLSLPVRTPSEEDKHLTAFGHADGAPPLDVIYFRPASGQRTVERNLGDNTVIYTVIEDSGDMLIKDIGLRTDYIQKEKYSIRDDDPLSAKINIETTIVMSRDEWKTKTITQSEMRGDETYYYLNVNLEAYENNTLIASRKWDEKIPRVSAGKSLSFFKPVATAQEDKSYPTDYVNRGFVS</sequence>
<dbReference type="PATRIC" id="fig|45074.5.peg.3766"/>
<proteinExistence type="predicted"/>
<dbReference type="EC" id="3.1.1.84" evidence="3"/>
<dbReference type="Pfam" id="PF02129">
    <property type="entry name" value="Peptidase_S15"/>
    <property type="match status" value="1"/>
</dbReference>
<dbReference type="Gene3D" id="1.10.3020.10">
    <property type="entry name" value="alpha-amino acid ester hydrolase ( Helical cap domain)"/>
    <property type="match status" value="1"/>
</dbReference>
<dbReference type="PANTHER" id="PTHR43056">
    <property type="entry name" value="PEPTIDASE S9 PROLYL OLIGOPEPTIDASE"/>
    <property type="match status" value="1"/>
</dbReference>
<dbReference type="SUPFAM" id="SSF49785">
    <property type="entry name" value="Galactose-binding domain-like"/>
    <property type="match status" value="1"/>
</dbReference>
<organism evidence="3 4">
    <name type="scientific">Legionella santicrucis</name>
    <dbReference type="NCBI Taxonomy" id="45074"/>
    <lineage>
        <taxon>Bacteria</taxon>
        <taxon>Pseudomonadati</taxon>
        <taxon>Pseudomonadota</taxon>
        <taxon>Gammaproteobacteria</taxon>
        <taxon>Legionellales</taxon>
        <taxon>Legionellaceae</taxon>
        <taxon>Legionella</taxon>
    </lineage>
</organism>
<name>A0A0W0YA74_9GAMM</name>
<feature type="domain" description="Xaa-Pro dipeptidyl-peptidase C-terminal" evidence="2">
    <location>
        <begin position="283"/>
        <end position="540"/>
    </location>
</feature>
<dbReference type="InterPro" id="IPR005674">
    <property type="entry name" value="CocE/Ser_esterase"/>
</dbReference>
<dbReference type="InterPro" id="IPR008979">
    <property type="entry name" value="Galactose-bd-like_sf"/>
</dbReference>
<dbReference type="AlphaFoldDB" id="A0A0W0YA74"/>
<protein>
    <submittedName>
        <fullName evidence="3">Cocaine esterase</fullName>
        <ecNumber evidence="3">3.1.1.84</ecNumber>
    </submittedName>
</protein>
<dbReference type="SUPFAM" id="SSF53474">
    <property type="entry name" value="alpha/beta-Hydrolases"/>
    <property type="match status" value="1"/>
</dbReference>
<dbReference type="GO" id="GO:0008239">
    <property type="term" value="F:dipeptidyl-peptidase activity"/>
    <property type="evidence" value="ECO:0007669"/>
    <property type="project" value="InterPro"/>
</dbReference>
<dbReference type="InterPro" id="IPR013736">
    <property type="entry name" value="Xaa-Pro_dipept_C"/>
</dbReference>